<keyword evidence="2" id="KW-1185">Reference proteome</keyword>
<dbReference type="AlphaFoldDB" id="A0AAD3SKX9"/>
<gene>
    <name evidence="1" type="ORF">Nepgr_014278</name>
</gene>
<dbReference type="EMBL" id="BSYO01000012">
    <property type="protein sequence ID" value="GMH12437.1"/>
    <property type="molecule type" value="Genomic_DNA"/>
</dbReference>
<protein>
    <submittedName>
        <fullName evidence="1">Uncharacterized protein</fullName>
    </submittedName>
</protein>
<sequence>MPTHPHQKFSSYRRDLFWESRNLNLISKLGLTSSWVFVFPSVTWRVSTLNPYAESYTPRPKERSTVAIKIRGLRWQMLLSLRAMELRNSSPLMIQS</sequence>
<organism evidence="1 2">
    <name type="scientific">Nepenthes gracilis</name>
    <name type="common">Slender pitcher plant</name>
    <dbReference type="NCBI Taxonomy" id="150966"/>
    <lineage>
        <taxon>Eukaryota</taxon>
        <taxon>Viridiplantae</taxon>
        <taxon>Streptophyta</taxon>
        <taxon>Embryophyta</taxon>
        <taxon>Tracheophyta</taxon>
        <taxon>Spermatophyta</taxon>
        <taxon>Magnoliopsida</taxon>
        <taxon>eudicotyledons</taxon>
        <taxon>Gunneridae</taxon>
        <taxon>Pentapetalae</taxon>
        <taxon>Caryophyllales</taxon>
        <taxon>Nepenthaceae</taxon>
        <taxon>Nepenthes</taxon>
    </lineage>
</organism>
<proteinExistence type="predicted"/>
<reference evidence="1" key="1">
    <citation type="submission" date="2023-05" db="EMBL/GenBank/DDBJ databases">
        <title>Nepenthes gracilis genome sequencing.</title>
        <authorList>
            <person name="Fukushima K."/>
        </authorList>
    </citation>
    <scope>NUCLEOTIDE SEQUENCE</scope>
    <source>
        <strain evidence="1">SING2019-196</strain>
    </source>
</reference>
<evidence type="ECO:0000313" key="2">
    <source>
        <dbReference type="Proteomes" id="UP001279734"/>
    </source>
</evidence>
<evidence type="ECO:0000313" key="1">
    <source>
        <dbReference type="EMBL" id="GMH12437.1"/>
    </source>
</evidence>
<name>A0AAD3SKX9_NEPGR</name>
<accession>A0AAD3SKX9</accession>
<comment type="caution">
    <text evidence="1">The sequence shown here is derived from an EMBL/GenBank/DDBJ whole genome shotgun (WGS) entry which is preliminary data.</text>
</comment>
<dbReference type="Proteomes" id="UP001279734">
    <property type="component" value="Unassembled WGS sequence"/>
</dbReference>